<evidence type="ECO:0000256" key="8">
    <source>
        <dbReference type="ARBA" id="ARBA00023284"/>
    </source>
</evidence>
<organism evidence="15 16">
    <name type="scientific">Thalassoglobus neptunius</name>
    <dbReference type="NCBI Taxonomy" id="1938619"/>
    <lineage>
        <taxon>Bacteria</taxon>
        <taxon>Pseudomonadati</taxon>
        <taxon>Planctomycetota</taxon>
        <taxon>Planctomycetia</taxon>
        <taxon>Planctomycetales</taxon>
        <taxon>Planctomycetaceae</taxon>
        <taxon>Thalassoglobus</taxon>
    </lineage>
</organism>
<evidence type="ECO:0000256" key="12">
    <source>
        <dbReference type="ARBA" id="ARBA00049091"/>
    </source>
</evidence>
<evidence type="ECO:0000256" key="10">
    <source>
        <dbReference type="ARBA" id="ARBA00038489"/>
    </source>
</evidence>
<evidence type="ECO:0000256" key="9">
    <source>
        <dbReference type="ARBA" id="ARBA00032824"/>
    </source>
</evidence>
<dbReference type="Pfam" id="PF00578">
    <property type="entry name" value="AhpC-TSA"/>
    <property type="match status" value="1"/>
</dbReference>
<sequence>MPLPQVGKKAPAFTLPAIPSGKVRLSQFRGDKNVVLYFYPRDNTPGCTQEACDFRDQIARVQDSDTVVLGISGDSIASHEKFAAKHELPFQLLADEDHSIAEKYGVWVEKKNYGKTYFGIQRATFLIDKQGTLVEIWPKVKVKGHVDEVIEKLNELQD</sequence>
<evidence type="ECO:0000259" key="14">
    <source>
        <dbReference type="PROSITE" id="PS51352"/>
    </source>
</evidence>
<evidence type="ECO:0000256" key="1">
    <source>
        <dbReference type="ARBA" id="ARBA00003330"/>
    </source>
</evidence>
<evidence type="ECO:0000313" key="15">
    <source>
        <dbReference type="EMBL" id="TWT57630.1"/>
    </source>
</evidence>
<comment type="similarity">
    <text evidence="10">Belongs to the peroxiredoxin family. BCP/PrxQ subfamily.</text>
</comment>
<dbReference type="EMBL" id="SIHI01000001">
    <property type="protein sequence ID" value="TWT57630.1"/>
    <property type="molecule type" value="Genomic_DNA"/>
</dbReference>
<dbReference type="GO" id="GO:0005737">
    <property type="term" value="C:cytoplasm"/>
    <property type="evidence" value="ECO:0007669"/>
    <property type="project" value="TreeGrafter"/>
</dbReference>
<dbReference type="FunFam" id="3.40.30.10:FF:000007">
    <property type="entry name" value="Thioredoxin-dependent thiol peroxidase"/>
    <property type="match status" value="1"/>
</dbReference>
<keyword evidence="4 15" id="KW-0575">Peroxidase</keyword>
<dbReference type="InterPro" id="IPR024706">
    <property type="entry name" value="Peroxiredoxin_AhpC-typ"/>
</dbReference>
<keyword evidence="5" id="KW-0049">Antioxidant</keyword>
<accession>A0A5C5X435</accession>
<dbReference type="RefSeq" id="WP_146507446.1">
    <property type="nucleotide sequence ID" value="NZ_SIHI01000001.1"/>
</dbReference>
<protein>
    <recommendedName>
        <fullName evidence="3">thioredoxin-dependent peroxiredoxin</fullName>
        <ecNumber evidence="3">1.11.1.24</ecNumber>
    </recommendedName>
    <alternativeName>
        <fullName evidence="9">Thioredoxin peroxidase</fullName>
    </alternativeName>
    <alternativeName>
        <fullName evidence="11">Thioredoxin-dependent peroxiredoxin Bcp</fullName>
    </alternativeName>
</protein>
<evidence type="ECO:0000256" key="4">
    <source>
        <dbReference type="ARBA" id="ARBA00022559"/>
    </source>
</evidence>
<feature type="domain" description="Thioredoxin" evidence="14">
    <location>
        <begin position="4"/>
        <end position="158"/>
    </location>
</feature>
<dbReference type="GO" id="GO:0034599">
    <property type="term" value="P:cellular response to oxidative stress"/>
    <property type="evidence" value="ECO:0007669"/>
    <property type="project" value="TreeGrafter"/>
</dbReference>
<evidence type="ECO:0000256" key="3">
    <source>
        <dbReference type="ARBA" id="ARBA00013017"/>
    </source>
</evidence>
<comment type="catalytic activity">
    <reaction evidence="12">
        <text>a hydroperoxide + [thioredoxin]-dithiol = an alcohol + [thioredoxin]-disulfide + H2O</text>
        <dbReference type="Rhea" id="RHEA:62620"/>
        <dbReference type="Rhea" id="RHEA-COMP:10698"/>
        <dbReference type="Rhea" id="RHEA-COMP:10700"/>
        <dbReference type="ChEBI" id="CHEBI:15377"/>
        <dbReference type="ChEBI" id="CHEBI:29950"/>
        <dbReference type="ChEBI" id="CHEBI:30879"/>
        <dbReference type="ChEBI" id="CHEBI:35924"/>
        <dbReference type="ChEBI" id="CHEBI:50058"/>
        <dbReference type="EC" id="1.11.1.24"/>
    </reaction>
</comment>
<keyword evidence="8" id="KW-0676">Redox-active center</keyword>
<dbReference type="InterPro" id="IPR036249">
    <property type="entry name" value="Thioredoxin-like_sf"/>
</dbReference>
<dbReference type="NCBIfam" id="NF006960">
    <property type="entry name" value="PRK09437.1"/>
    <property type="match status" value="1"/>
</dbReference>
<feature type="active site" description="Cysteine sulfenic acid (-SOH) intermediate; for peroxidase activity" evidence="13">
    <location>
        <position position="47"/>
    </location>
</feature>
<comment type="subunit">
    <text evidence="2">Monomer.</text>
</comment>
<evidence type="ECO:0000256" key="6">
    <source>
        <dbReference type="ARBA" id="ARBA00023002"/>
    </source>
</evidence>
<proteinExistence type="inferred from homology"/>
<dbReference type="EC" id="1.11.1.24" evidence="3"/>
<dbReference type="PROSITE" id="PS51352">
    <property type="entry name" value="THIOREDOXIN_2"/>
    <property type="match status" value="1"/>
</dbReference>
<evidence type="ECO:0000256" key="5">
    <source>
        <dbReference type="ARBA" id="ARBA00022862"/>
    </source>
</evidence>
<dbReference type="GO" id="GO:0008379">
    <property type="term" value="F:thioredoxin peroxidase activity"/>
    <property type="evidence" value="ECO:0007669"/>
    <property type="project" value="TreeGrafter"/>
</dbReference>
<comment type="function">
    <text evidence="1">Thiol-specific peroxidase that catalyzes the reduction of hydrogen peroxide and organic hydroperoxides to water and alcohols, respectively. Plays a role in cell protection against oxidative stress by detoxifying peroxides and as sensor of hydrogen peroxide-mediated signaling events.</text>
</comment>
<evidence type="ECO:0000256" key="2">
    <source>
        <dbReference type="ARBA" id="ARBA00011245"/>
    </source>
</evidence>
<dbReference type="PANTHER" id="PTHR42801">
    <property type="entry name" value="THIOREDOXIN-DEPENDENT PEROXIDE REDUCTASE"/>
    <property type="match status" value="1"/>
</dbReference>
<comment type="caution">
    <text evidence="15">The sequence shown here is derived from an EMBL/GenBank/DDBJ whole genome shotgun (WGS) entry which is preliminary data.</text>
</comment>
<keyword evidence="16" id="KW-1185">Reference proteome</keyword>
<keyword evidence="7" id="KW-1015">Disulfide bond</keyword>
<dbReference type="InterPro" id="IPR000866">
    <property type="entry name" value="AhpC/TSA"/>
</dbReference>
<dbReference type="SUPFAM" id="SSF52833">
    <property type="entry name" value="Thioredoxin-like"/>
    <property type="match status" value="1"/>
</dbReference>
<dbReference type="PANTHER" id="PTHR42801:SF4">
    <property type="entry name" value="AHPC_TSA FAMILY PROTEIN"/>
    <property type="match status" value="1"/>
</dbReference>
<gene>
    <name evidence="15" type="primary">bcp_1</name>
    <name evidence="15" type="ORF">KOR42_09920</name>
</gene>
<name>A0A5C5X435_9PLAN</name>
<dbReference type="OrthoDB" id="9812811at2"/>
<dbReference type="GO" id="GO:0045454">
    <property type="term" value="P:cell redox homeostasis"/>
    <property type="evidence" value="ECO:0007669"/>
    <property type="project" value="TreeGrafter"/>
</dbReference>
<evidence type="ECO:0000256" key="13">
    <source>
        <dbReference type="PIRSR" id="PIRSR000239-1"/>
    </source>
</evidence>
<dbReference type="InterPro" id="IPR013766">
    <property type="entry name" value="Thioredoxin_domain"/>
</dbReference>
<reference evidence="15 16" key="1">
    <citation type="submission" date="2019-02" db="EMBL/GenBank/DDBJ databases">
        <title>Deep-cultivation of Planctomycetes and their phenomic and genomic characterization uncovers novel biology.</title>
        <authorList>
            <person name="Wiegand S."/>
            <person name="Jogler M."/>
            <person name="Boedeker C."/>
            <person name="Pinto D."/>
            <person name="Vollmers J."/>
            <person name="Rivas-Marin E."/>
            <person name="Kohn T."/>
            <person name="Peeters S.H."/>
            <person name="Heuer A."/>
            <person name="Rast P."/>
            <person name="Oberbeckmann S."/>
            <person name="Bunk B."/>
            <person name="Jeske O."/>
            <person name="Meyerdierks A."/>
            <person name="Storesund J.E."/>
            <person name="Kallscheuer N."/>
            <person name="Luecker S."/>
            <person name="Lage O.M."/>
            <person name="Pohl T."/>
            <person name="Merkel B.J."/>
            <person name="Hornburger P."/>
            <person name="Mueller R.-W."/>
            <person name="Bruemmer F."/>
            <person name="Labrenz M."/>
            <person name="Spormann A.M."/>
            <person name="Op Den Camp H."/>
            <person name="Overmann J."/>
            <person name="Amann R."/>
            <person name="Jetten M.S.M."/>
            <person name="Mascher T."/>
            <person name="Medema M.H."/>
            <person name="Devos D.P."/>
            <person name="Kaster A.-K."/>
            <person name="Ovreas L."/>
            <person name="Rohde M."/>
            <person name="Galperin M.Y."/>
            <person name="Jogler C."/>
        </authorList>
    </citation>
    <scope>NUCLEOTIDE SEQUENCE [LARGE SCALE GENOMIC DNA]</scope>
    <source>
        <strain evidence="15 16">KOR42</strain>
    </source>
</reference>
<dbReference type="PIRSF" id="PIRSF000239">
    <property type="entry name" value="AHPC"/>
    <property type="match status" value="1"/>
</dbReference>
<dbReference type="InterPro" id="IPR050924">
    <property type="entry name" value="Peroxiredoxin_BCP/PrxQ"/>
</dbReference>
<dbReference type="CDD" id="cd03017">
    <property type="entry name" value="PRX_BCP"/>
    <property type="match status" value="1"/>
</dbReference>
<evidence type="ECO:0000256" key="7">
    <source>
        <dbReference type="ARBA" id="ARBA00023157"/>
    </source>
</evidence>
<dbReference type="Gene3D" id="3.40.30.10">
    <property type="entry name" value="Glutaredoxin"/>
    <property type="match status" value="1"/>
</dbReference>
<evidence type="ECO:0000256" key="11">
    <source>
        <dbReference type="ARBA" id="ARBA00042639"/>
    </source>
</evidence>
<dbReference type="Proteomes" id="UP000317243">
    <property type="component" value="Unassembled WGS sequence"/>
</dbReference>
<evidence type="ECO:0000313" key="16">
    <source>
        <dbReference type="Proteomes" id="UP000317243"/>
    </source>
</evidence>
<keyword evidence="6 15" id="KW-0560">Oxidoreductase</keyword>
<dbReference type="AlphaFoldDB" id="A0A5C5X435"/>